<dbReference type="SUPFAM" id="SSF49354">
    <property type="entry name" value="PapD-like"/>
    <property type="match status" value="1"/>
</dbReference>
<dbReference type="OrthoDB" id="5783490at2759"/>
<comment type="caution">
    <text evidence="2">The sequence shown here is derived from an EMBL/GenBank/DDBJ whole genome shotgun (WGS) entry which is preliminary data.</text>
</comment>
<dbReference type="STRING" id="2018661.A0A2A2LUU6"/>
<feature type="domain" description="MSP" evidence="1">
    <location>
        <begin position="33"/>
        <end position="160"/>
    </location>
</feature>
<dbReference type="InterPro" id="IPR013783">
    <property type="entry name" value="Ig-like_fold"/>
</dbReference>
<evidence type="ECO:0000313" key="3">
    <source>
        <dbReference type="Proteomes" id="UP000218231"/>
    </source>
</evidence>
<dbReference type="InterPro" id="IPR000535">
    <property type="entry name" value="MSP_dom"/>
</dbReference>
<protein>
    <recommendedName>
        <fullName evidence="1">MSP domain-containing protein</fullName>
    </recommendedName>
</protein>
<dbReference type="Gene3D" id="2.60.40.10">
    <property type="entry name" value="Immunoglobulins"/>
    <property type="match status" value="1"/>
</dbReference>
<proteinExistence type="predicted"/>
<dbReference type="AlphaFoldDB" id="A0A2A2LUU6"/>
<gene>
    <name evidence="2" type="ORF">WR25_15242</name>
</gene>
<name>A0A2A2LUU6_9BILA</name>
<evidence type="ECO:0000313" key="2">
    <source>
        <dbReference type="EMBL" id="PAV89928.1"/>
    </source>
</evidence>
<evidence type="ECO:0000259" key="1">
    <source>
        <dbReference type="PROSITE" id="PS50202"/>
    </source>
</evidence>
<keyword evidence="3" id="KW-1185">Reference proteome</keyword>
<dbReference type="EMBL" id="LIAE01006417">
    <property type="protein sequence ID" value="PAV89928.1"/>
    <property type="molecule type" value="Genomic_DNA"/>
</dbReference>
<reference evidence="2 3" key="1">
    <citation type="journal article" date="2017" name="Curr. Biol.">
        <title>Genome architecture and evolution of a unichromosomal asexual nematode.</title>
        <authorList>
            <person name="Fradin H."/>
            <person name="Zegar C."/>
            <person name="Gutwein M."/>
            <person name="Lucas J."/>
            <person name="Kovtun M."/>
            <person name="Corcoran D."/>
            <person name="Baugh L.R."/>
            <person name="Kiontke K."/>
            <person name="Gunsalus K."/>
            <person name="Fitch D.H."/>
            <person name="Piano F."/>
        </authorList>
    </citation>
    <scope>NUCLEOTIDE SEQUENCE [LARGE SCALE GENOMIC DNA]</scope>
    <source>
        <strain evidence="2">PF1309</strain>
    </source>
</reference>
<organism evidence="2 3">
    <name type="scientific">Diploscapter pachys</name>
    <dbReference type="NCBI Taxonomy" id="2018661"/>
    <lineage>
        <taxon>Eukaryota</taxon>
        <taxon>Metazoa</taxon>
        <taxon>Ecdysozoa</taxon>
        <taxon>Nematoda</taxon>
        <taxon>Chromadorea</taxon>
        <taxon>Rhabditida</taxon>
        <taxon>Rhabditina</taxon>
        <taxon>Rhabditomorpha</taxon>
        <taxon>Rhabditoidea</taxon>
        <taxon>Rhabditidae</taxon>
        <taxon>Diploscapter</taxon>
    </lineage>
</organism>
<dbReference type="InterPro" id="IPR008962">
    <property type="entry name" value="PapD-like_sf"/>
</dbReference>
<dbReference type="Proteomes" id="UP000218231">
    <property type="component" value="Unassembled WGS sequence"/>
</dbReference>
<accession>A0A2A2LUU6</accession>
<sequence length="183" mass="21630">MAQQEETAAERRQNNSCRNSLWGEVSTFLPKGTVAVSPEHELRCDPSWLFFQSSNGYTTPLYTEFTIQNRDNYAVCWCIKLKSNEKLFKASPAGGFLKAKEQRTVRLYLQPILEWQQDWQEYTTRRIRICVQNIRVLPELKYTTNDSEGITAREVYRVAERDFQFERMYTKLDVVIQRPEDLK</sequence>
<dbReference type="PROSITE" id="PS50202">
    <property type="entry name" value="MSP"/>
    <property type="match status" value="1"/>
</dbReference>